<protein>
    <recommendedName>
        <fullName evidence="5">Reverse transcriptase domain-containing protein</fullName>
    </recommendedName>
</protein>
<accession>A0A6A3B7X3</accession>
<dbReference type="SUPFAM" id="SSF56219">
    <property type="entry name" value="DNase I-like"/>
    <property type="match status" value="1"/>
</dbReference>
<name>A0A6A3B7X3_HIBSY</name>
<dbReference type="Gene3D" id="3.60.10.10">
    <property type="entry name" value="Endonuclease/exonuclease/phosphatase"/>
    <property type="match status" value="1"/>
</dbReference>
<reference evidence="3" key="1">
    <citation type="submission" date="2019-09" db="EMBL/GenBank/DDBJ databases">
        <title>Draft genome information of white flower Hibiscus syriacus.</title>
        <authorList>
            <person name="Kim Y.-M."/>
        </authorList>
    </citation>
    <scope>NUCLEOTIDE SEQUENCE [LARGE SCALE GENOMIC DNA]</scope>
    <source>
        <strain evidence="3">YM2019G1</strain>
    </source>
</reference>
<dbReference type="InterPro" id="IPR053023">
    <property type="entry name" value="FLAP_modulator"/>
</dbReference>
<evidence type="ECO:0000313" key="4">
    <source>
        <dbReference type="Proteomes" id="UP000436088"/>
    </source>
</evidence>
<feature type="compositionally biased region" description="Low complexity" evidence="1">
    <location>
        <begin position="38"/>
        <end position="48"/>
    </location>
</feature>
<evidence type="ECO:0008006" key="5">
    <source>
        <dbReference type="Google" id="ProtNLM"/>
    </source>
</evidence>
<keyword evidence="2" id="KW-0732">Signal</keyword>
<dbReference type="InterPro" id="IPR010903">
    <property type="entry name" value="DUF1517"/>
</dbReference>
<feature type="chain" id="PRO_5025416789" description="Reverse transcriptase domain-containing protein" evidence="2">
    <location>
        <begin position="30"/>
        <end position="979"/>
    </location>
</feature>
<proteinExistence type="predicted"/>
<dbReference type="EMBL" id="VEPZ02000897">
    <property type="protein sequence ID" value="KAE8712441.1"/>
    <property type="molecule type" value="Genomic_DNA"/>
</dbReference>
<feature type="signal peptide" evidence="2">
    <location>
        <begin position="1"/>
        <end position="29"/>
    </location>
</feature>
<dbReference type="InterPro" id="IPR036691">
    <property type="entry name" value="Endo/exonu/phosph_ase_sf"/>
</dbReference>
<dbReference type="PANTHER" id="PTHR33975">
    <property type="entry name" value="MYELIN-ASSOCIATED OLIGODENDROCYTE BASIC PROTEIN"/>
    <property type="match status" value="1"/>
</dbReference>
<comment type="caution">
    <text evidence="3">The sequence shown here is derived from an EMBL/GenBank/DDBJ whole genome shotgun (WGS) entry which is preliminary data.</text>
</comment>
<gene>
    <name evidence="3" type="ORF">F3Y22_tig00110257pilonHSYRG00158</name>
</gene>
<dbReference type="PANTHER" id="PTHR33975:SF10">
    <property type="match status" value="1"/>
</dbReference>
<sequence length="979" mass="111134">MAFDSFPKLSILAVIVSLLLSHNLYEVSAATGGRMGGSSFSEESPPSSNRYDDHHYDHDHYRHYHHHHSQPGLSRNADQDWFYISGCFLLNFDRFVGAASAIVYRSAAENRMSVLQVQVGLSAKARLVQKNSLKLPRQQTLLPQRAGTSYCRKPYRHCFIIHIAIFMAIHLSHHWSIGGVEQFQRLSKEERLKFDRDAGKRQQHKQRVLFQMVTVLVAAQVHTSCRLSTLPISEGGLAIFGGYQFQQIKRFLWSPQDENDSLSVEELLEITPQTFQVTPKSLLDPSSWYQFRFNGFTFFEKLAGRWGSVEVLLLDRMEDHTKLLSVHGEGETCAAGENRLSVDNWVDQGVFHVSGGASEDRQLARLSLDRILNVGSVQGNGIESNCREAIQCGDRPEEENLRPSEQVLNNNSRGRQSRERRYWYGDLLNISSETGDAVVKKRELDVDSRREIEGYFSEGGGLKSKSLLIRRKRRTKRILYREALDKVSIDTASSSAFSILLKEAVETWELVICSWNVRGLGKNEKGGGSEFSLNFNPTFLWLQETKTEKFRKSFLGEVELINLKEFGISFSGSAGGLLCCWDDNVFELENQFVSRRFIATFGKFRSIDSGCGFINVYGPSVEEEKSEDEKLGRGQSRSSMEIFNEFILHTGLIDLPLNGGRAVPGVVQSLLPRSLSDHNAISGKGSQNEAGVFSLMRNTKHAIKKWSGNRVKYPGALISELEKKISLIEDDIQQKQGTVDSENFLEQKQFLEQEFSEEEVWEVVKSWQQQQSSGSDGFNWDFLRGCVFKADFKKAYDTLDWPILFRIMKEMGFGSRWIGLFLVSMLFNIVGELLNLYSEGCFTRALFGSVDSKVSPKLSWMWRDMVRNHYNADSLGCSIRVNKEGRLTQFGEFSSRGWIWNVQLRRELNDWEFEQWANLMVVISDFSISADAMMDCFGRGMGKGLYSEIMCQPILSGSPDSEEAKFWKSNVGGSVASKS</sequence>
<organism evidence="3 4">
    <name type="scientific">Hibiscus syriacus</name>
    <name type="common">Rose of Sharon</name>
    <dbReference type="NCBI Taxonomy" id="106335"/>
    <lineage>
        <taxon>Eukaryota</taxon>
        <taxon>Viridiplantae</taxon>
        <taxon>Streptophyta</taxon>
        <taxon>Embryophyta</taxon>
        <taxon>Tracheophyta</taxon>
        <taxon>Spermatophyta</taxon>
        <taxon>Magnoliopsida</taxon>
        <taxon>eudicotyledons</taxon>
        <taxon>Gunneridae</taxon>
        <taxon>Pentapetalae</taxon>
        <taxon>rosids</taxon>
        <taxon>malvids</taxon>
        <taxon>Malvales</taxon>
        <taxon>Malvaceae</taxon>
        <taxon>Malvoideae</taxon>
        <taxon>Hibiscus</taxon>
    </lineage>
</organism>
<dbReference type="Pfam" id="PF07466">
    <property type="entry name" value="DUF1517"/>
    <property type="match status" value="1"/>
</dbReference>
<dbReference type="AlphaFoldDB" id="A0A6A3B7X3"/>
<feature type="region of interest" description="Disordered" evidence="1">
    <location>
        <begin position="33"/>
        <end position="56"/>
    </location>
</feature>
<evidence type="ECO:0000313" key="3">
    <source>
        <dbReference type="EMBL" id="KAE8712441.1"/>
    </source>
</evidence>
<dbReference type="GO" id="GO:0009507">
    <property type="term" value="C:chloroplast"/>
    <property type="evidence" value="ECO:0007669"/>
    <property type="project" value="TreeGrafter"/>
</dbReference>
<keyword evidence="4" id="KW-1185">Reference proteome</keyword>
<evidence type="ECO:0000256" key="2">
    <source>
        <dbReference type="SAM" id="SignalP"/>
    </source>
</evidence>
<dbReference type="Proteomes" id="UP000436088">
    <property type="component" value="Unassembled WGS sequence"/>
</dbReference>
<evidence type="ECO:0000256" key="1">
    <source>
        <dbReference type="SAM" id="MobiDB-lite"/>
    </source>
</evidence>